<dbReference type="Proteomes" id="UP000462865">
    <property type="component" value="Unassembled WGS sequence"/>
</dbReference>
<accession>A0A7K0I8Y3</accession>
<feature type="compositionally biased region" description="Basic and acidic residues" evidence="1">
    <location>
        <begin position="122"/>
        <end position="131"/>
    </location>
</feature>
<evidence type="ECO:0000313" key="2">
    <source>
        <dbReference type="EMBL" id="MSA94127.1"/>
    </source>
</evidence>
<protein>
    <submittedName>
        <fullName evidence="2">Uncharacterized protein</fullName>
    </submittedName>
</protein>
<evidence type="ECO:0000256" key="1">
    <source>
        <dbReference type="SAM" id="MobiDB-lite"/>
    </source>
</evidence>
<reference evidence="2 3" key="1">
    <citation type="journal article" date="2019" name="Nat. Med.">
        <title>A library of human gut bacterial isolates paired with longitudinal multiomics data enables mechanistic microbiome research.</title>
        <authorList>
            <person name="Poyet M."/>
            <person name="Groussin M."/>
            <person name="Gibbons S.M."/>
            <person name="Avila-Pacheco J."/>
            <person name="Jiang X."/>
            <person name="Kearney S.M."/>
            <person name="Perrotta A.R."/>
            <person name="Berdy B."/>
            <person name="Zhao S."/>
            <person name="Lieberman T.D."/>
            <person name="Swanson P.K."/>
            <person name="Smith M."/>
            <person name="Roesemann S."/>
            <person name="Alexander J.E."/>
            <person name="Rich S.A."/>
            <person name="Livny J."/>
            <person name="Vlamakis H."/>
            <person name="Clish C."/>
            <person name="Bullock K."/>
            <person name="Deik A."/>
            <person name="Scott J."/>
            <person name="Pierce K.A."/>
            <person name="Xavier R.J."/>
            <person name="Alm E.J."/>
        </authorList>
    </citation>
    <scope>NUCLEOTIDE SEQUENCE [LARGE SCALE GENOMIC DNA]</scope>
    <source>
        <strain evidence="2 3">BIOML-A1</strain>
    </source>
</reference>
<comment type="caution">
    <text evidence="2">The sequence shown here is derived from an EMBL/GenBank/DDBJ whole genome shotgun (WGS) entry which is preliminary data.</text>
</comment>
<evidence type="ECO:0000313" key="3">
    <source>
        <dbReference type="Proteomes" id="UP000462865"/>
    </source>
</evidence>
<dbReference type="RefSeq" id="WP_114552088.1">
    <property type="nucleotide sequence ID" value="NZ_DBFAKL010000032.1"/>
</dbReference>
<sequence>MNEHISVMTDFGELIATPFAGGISVDINLPDGKGSGQLAFIESTPAELQDDYPTPVHVFSYDGRDSEPVHRTDVHLDGDAMTLDPVKGTPAHNGAQAHGGDRLPADLAKAASAAANRTAGSHADEAGGIKH</sequence>
<dbReference type="AlphaFoldDB" id="A0A7K0I8Y3"/>
<name>A0A7K0I8Y3_9ACTN</name>
<gene>
    <name evidence="2" type="ORF">GKG38_03445</name>
</gene>
<feature type="region of interest" description="Disordered" evidence="1">
    <location>
        <begin position="79"/>
        <end position="131"/>
    </location>
</feature>
<dbReference type="EMBL" id="WKZA01000008">
    <property type="protein sequence ID" value="MSA94127.1"/>
    <property type="molecule type" value="Genomic_DNA"/>
</dbReference>
<proteinExistence type="predicted"/>
<feature type="compositionally biased region" description="Low complexity" evidence="1">
    <location>
        <begin position="105"/>
        <end position="121"/>
    </location>
</feature>
<organism evidence="2 3">
    <name type="scientific">Gordonibacter urolithinfaciens</name>
    <dbReference type="NCBI Taxonomy" id="1335613"/>
    <lineage>
        <taxon>Bacteria</taxon>
        <taxon>Bacillati</taxon>
        <taxon>Actinomycetota</taxon>
        <taxon>Coriobacteriia</taxon>
        <taxon>Eggerthellales</taxon>
        <taxon>Eggerthellaceae</taxon>
        <taxon>Gordonibacter</taxon>
    </lineage>
</organism>